<reference evidence="2" key="1">
    <citation type="journal article" date="2021" name="Open Biol.">
        <title>Shared evolutionary footprints suggest mitochondrial oxidative damage underlies multiple complex I losses in fungi.</title>
        <authorList>
            <person name="Schikora-Tamarit M.A."/>
            <person name="Marcet-Houben M."/>
            <person name="Nosek J."/>
            <person name="Gabaldon T."/>
        </authorList>
    </citation>
    <scope>NUCLEOTIDE SEQUENCE</scope>
    <source>
        <strain evidence="2">CBS6341</strain>
    </source>
</reference>
<protein>
    <submittedName>
        <fullName evidence="2">Uncharacterized protein</fullName>
    </submittedName>
</protein>
<dbReference type="EMBL" id="JAEUBF010000879">
    <property type="protein sequence ID" value="KAH3674319.1"/>
    <property type="molecule type" value="Genomic_DNA"/>
</dbReference>
<comment type="caution">
    <text evidence="2">The sequence shown here is derived from an EMBL/GenBank/DDBJ whole genome shotgun (WGS) entry which is preliminary data.</text>
</comment>
<feature type="chain" id="PRO_5040188475" evidence="1">
    <location>
        <begin position="20"/>
        <end position="183"/>
    </location>
</feature>
<gene>
    <name evidence="2" type="ORF">WICMUC_003391</name>
</gene>
<name>A0A9P8PMV5_9ASCO</name>
<sequence length="183" mass="21017">MILVNLLLLLALYLNVIVSLPILKPIKYSIQISKPFHPLNFENVLVKRGDQTLFVRMTPQTEGQYIENEEDLYQAELTEQGQFVLNDASLKIGENDQLLLSSKINNDFAFNINNGHLSYNGQDSFKCCSLGGDIYSIHLNTENFKCENQQLDVSLNVFDEFGLQKHEFEPELFLYEAGKFKFL</sequence>
<evidence type="ECO:0000313" key="3">
    <source>
        <dbReference type="Proteomes" id="UP000769528"/>
    </source>
</evidence>
<keyword evidence="1" id="KW-0732">Signal</keyword>
<keyword evidence="3" id="KW-1185">Reference proteome</keyword>
<evidence type="ECO:0000256" key="1">
    <source>
        <dbReference type="SAM" id="SignalP"/>
    </source>
</evidence>
<dbReference type="AlphaFoldDB" id="A0A9P8PMV5"/>
<accession>A0A9P8PMV5</accession>
<reference evidence="2" key="2">
    <citation type="submission" date="2021-01" db="EMBL/GenBank/DDBJ databases">
        <authorList>
            <person name="Schikora-Tamarit M.A."/>
        </authorList>
    </citation>
    <scope>NUCLEOTIDE SEQUENCE</scope>
    <source>
        <strain evidence="2">CBS6341</strain>
    </source>
</reference>
<dbReference type="Proteomes" id="UP000769528">
    <property type="component" value="Unassembled WGS sequence"/>
</dbReference>
<organism evidence="2 3">
    <name type="scientific">Wickerhamomyces mucosus</name>
    <dbReference type="NCBI Taxonomy" id="1378264"/>
    <lineage>
        <taxon>Eukaryota</taxon>
        <taxon>Fungi</taxon>
        <taxon>Dikarya</taxon>
        <taxon>Ascomycota</taxon>
        <taxon>Saccharomycotina</taxon>
        <taxon>Saccharomycetes</taxon>
        <taxon>Phaffomycetales</taxon>
        <taxon>Wickerhamomycetaceae</taxon>
        <taxon>Wickerhamomyces</taxon>
    </lineage>
</organism>
<feature type="signal peptide" evidence="1">
    <location>
        <begin position="1"/>
        <end position="19"/>
    </location>
</feature>
<evidence type="ECO:0000313" key="2">
    <source>
        <dbReference type="EMBL" id="KAH3674319.1"/>
    </source>
</evidence>
<proteinExistence type="predicted"/>